<name>A0A1A9Z2E9_GLOPL</name>
<dbReference type="GO" id="GO:0004190">
    <property type="term" value="F:aspartic-type endopeptidase activity"/>
    <property type="evidence" value="ECO:0007669"/>
    <property type="project" value="InterPro"/>
</dbReference>
<dbReference type="GO" id="GO:0006508">
    <property type="term" value="P:proteolysis"/>
    <property type="evidence" value="ECO:0007669"/>
    <property type="project" value="InterPro"/>
</dbReference>
<dbReference type="STRING" id="7398.A0A1A9Z2E9"/>
<accession>A0A1A9Z2E9</accession>
<dbReference type="Proteomes" id="UP000092445">
    <property type="component" value="Unassembled WGS sequence"/>
</dbReference>
<keyword evidence="2" id="KW-1185">Reference proteome</keyword>
<evidence type="ECO:0008006" key="3">
    <source>
        <dbReference type="Google" id="ProtNLM"/>
    </source>
</evidence>
<dbReference type="InterPro" id="IPR021109">
    <property type="entry name" value="Peptidase_aspartic_dom_sf"/>
</dbReference>
<dbReference type="Gene3D" id="2.40.70.10">
    <property type="entry name" value="Acid Proteases"/>
    <property type="match status" value="1"/>
</dbReference>
<dbReference type="PROSITE" id="PS00141">
    <property type="entry name" value="ASP_PROTEASE"/>
    <property type="match status" value="1"/>
</dbReference>
<dbReference type="CDD" id="cd00303">
    <property type="entry name" value="retropepsin_like"/>
    <property type="match status" value="1"/>
</dbReference>
<dbReference type="AlphaFoldDB" id="A0A1A9Z2E9"/>
<sequence>MKMVKSTLVASLTVGGLPTIGIVDTGATRSIIRKDIIGFIPYILISEASCNTIRMVDGSSQRRKRSITVKINVGDVSFILELLVVGRSVDHLTLGMDFLAKAGADMTIAGYPVKLGHQSGAHTTTAAAKKNQATDAPETLPTPDPASISAIMQTQIKAATNEGLVFVKREEHSTGAYAKLFAQLV</sequence>
<reference evidence="2" key="1">
    <citation type="submission" date="2014-03" db="EMBL/GenBank/DDBJ databases">
        <authorList>
            <person name="Aksoy S."/>
            <person name="Warren W."/>
            <person name="Wilson R.K."/>
        </authorList>
    </citation>
    <scope>NUCLEOTIDE SEQUENCE [LARGE SCALE GENOMIC DNA]</scope>
    <source>
        <strain evidence="2">IAEA</strain>
    </source>
</reference>
<evidence type="ECO:0000313" key="1">
    <source>
        <dbReference type="EnsemblMetazoa" id="GPAI001667-PA"/>
    </source>
</evidence>
<proteinExistence type="predicted"/>
<organism evidence="1 2">
    <name type="scientific">Glossina pallidipes</name>
    <name type="common">Tsetse fly</name>
    <dbReference type="NCBI Taxonomy" id="7398"/>
    <lineage>
        <taxon>Eukaryota</taxon>
        <taxon>Metazoa</taxon>
        <taxon>Ecdysozoa</taxon>
        <taxon>Arthropoda</taxon>
        <taxon>Hexapoda</taxon>
        <taxon>Insecta</taxon>
        <taxon>Pterygota</taxon>
        <taxon>Neoptera</taxon>
        <taxon>Endopterygota</taxon>
        <taxon>Diptera</taxon>
        <taxon>Brachycera</taxon>
        <taxon>Muscomorpha</taxon>
        <taxon>Hippoboscoidea</taxon>
        <taxon>Glossinidae</taxon>
        <taxon>Glossina</taxon>
    </lineage>
</organism>
<dbReference type="SUPFAM" id="SSF50630">
    <property type="entry name" value="Acid proteases"/>
    <property type="match status" value="1"/>
</dbReference>
<dbReference type="EnsemblMetazoa" id="GPAI001667-RA">
    <property type="protein sequence ID" value="GPAI001667-PA"/>
    <property type="gene ID" value="GPAI001667"/>
</dbReference>
<protein>
    <recommendedName>
        <fullName evidence="3">Peptidase A2 domain-containing protein</fullName>
    </recommendedName>
</protein>
<evidence type="ECO:0000313" key="2">
    <source>
        <dbReference type="Proteomes" id="UP000092445"/>
    </source>
</evidence>
<dbReference type="Pfam" id="PF13975">
    <property type="entry name" value="gag-asp_proteas"/>
    <property type="match status" value="1"/>
</dbReference>
<dbReference type="InterPro" id="IPR001969">
    <property type="entry name" value="Aspartic_peptidase_AS"/>
</dbReference>
<reference evidence="1" key="2">
    <citation type="submission" date="2020-05" db="UniProtKB">
        <authorList>
            <consortium name="EnsemblMetazoa"/>
        </authorList>
    </citation>
    <scope>IDENTIFICATION</scope>
    <source>
        <strain evidence="1">IAEA</strain>
    </source>
</reference>
<dbReference type="VEuPathDB" id="VectorBase:GPAI001667"/>